<evidence type="ECO:0000313" key="1">
    <source>
        <dbReference type="EMBL" id="CAD1554417.1"/>
    </source>
</evidence>
<dbReference type="AlphaFoldDB" id="A0A6V7JQF3"/>
<dbReference type="EMBL" id="CADCXW020000020">
    <property type="protein sequence ID" value="CAD1554417.1"/>
    <property type="molecule type" value="Genomic_DNA"/>
</dbReference>
<sequence>MVTAEVLLDSEQLGKFWIQETMPEVTRYYTIDEQFCEQYFKDTATKDSTGRFTVRLPLRPEISLRESRQIAIKGLHAIERTFIRNRELAGAYAQFMDDYLQQRHMTFKDTTTINTE</sequence>
<proteinExistence type="predicted"/>
<organism evidence="1">
    <name type="scientific">Bracon brevicornis</name>
    <dbReference type="NCBI Taxonomy" id="1563983"/>
    <lineage>
        <taxon>Eukaryota</taxon>
        <taxon>Metazoa</taxon>
        <taxon>Ecdysozoa</taxon>
        <taxon>Arthropoda</taxon>
        <taxon>Hexapoda</taxon>
        <taxon>Insecta</taxon>
        <taxon>Pterygota</taxon>
        <taxon>Neoptera</taxon>
        <taxon>Endopterygota</taxon>
        <taxon>Hymenoptera</taxon>
        <taxon>Apocrita</taxon>
        <taxon>Ichneumonoidea</taxon>
        <taxon>Braconidae</taxon>
        <taxon>Braconinae</taxon>
        <taxon>Bracon</taxon>
    </lineage>
</organism>
<protein>
    <submittedName>
        <fullName evidence="1">Uncharacterized protein</fullName>
    </submittedName>
</protein>
<name>A0A6V7JQF3_9HYME</name>
<gene>
    <name evidence="1" type="ORF">BBRV_LOCUS59328</name>
</gene>
<accession>A0A6V7JQF3</accession>
<reference evidence="1" key="1">
    <citation type="submission" date="2020-07" db="EMBL/GenBank/DDBJ databases">
        <authorList>
            <person name="Ferguson B K."/>
        </authorList>
    </citation>
    <scope>NUCLEOTIDE SEQUENCE</scope>
    <source>
        <strain evidence="1">L06</strain>
    </source>
</reference>